<proteinExistence type="predicted"/>
<name>A0A6J5P6A7_9CAUD</name>
<accession>A0A6J5P6A7</accession>
<gene>
    <name evidence="1" type="ORF">UFOVP853_44</name>
</gene>
<protein>
    <submittedName>
        <fullName evidence="1">Uncharacterized protein</fullName>
    </submittedName>
</protein>
<sequence>MTQVKFPDASTRTITDIRATYRLDWAGITAKGAQTWANDAFHARTSKAPRGPILVIETPDQRQIVACLDYAGEGRGYAGGAWVGAVPTAFMARKDGAVVVLELWDVTACEPGPLHLPILDGT</sequence>
<evidence type="ECO:0000313" key="1">
    <source>
        <dbReference type="EMBL" id="CAB4166612.1"/>
    </source>
</evidence>
<reference evidence="1" key="1">
    <citation type="submission" date="2020-04" db="EMBL/GenBank/DDBJ databases">
        <authorList>
            <person name="Chiriac C."/>
            <person name="Salcher M."/>
            <person name="Ghai R."/>
            <person name="Kavagutti S V."/>
        </authorList>
    </citation>
    <scope>NUCLEOTIDE SEQUENCE</scope>
</reference>
<organism evidence="1">
    <name type="scientific">uncultured Caudovirales phage</name>
    <dbReference type="NCBI Taxonomy" id="2100421"/>
    <lineage>
        <taxon>Viruses</taxon>
        <taxon>Duplodnaviria</taxon>
        <taxon>Heunggongvirae</taxon>
        <taxon>Uroviricota</taxon>
        <taxon>Caudoviricetes</taxon>
        <taxon>Peduoviridae</taxon>
        <taxon>Maltschvirus</taxon>
        <taxon>Maltschvirus maltsch</taxon>
    </lineage>
</organism>
<dbReference type="EMBL" id="LR796791">
    <property type="protein sequence ID" value="CAB4166612.1"/>
    <property type="molecule type" value="Genomic_DNA"/>
</dbReference>